<sequence length="25" mass="3008">MVVLENHKRCQRLKYVSHRSPELAL</sequence>
<organism evidence="1">
    <name type="scientific">Rhizophora mucronata</name>
    <name type="common">Asiatic mangrove</name>
    <dbReference type="NCBI Taxonomy" id="61149"/>
    <lineage>
        <taxon>Eukaryota</taxon>
        <taxon>Viridiplantae</taxon>
        <taxon>Streptophyta</taxon>
        <taxon>Embryophyta</taxon>
        <taxon>Tracheophyta</taxon>
        <taxon>Spermatophyta</taxon>
        <taxon>Magnoliopsida</taxon>
        <taxon>eudicotyledons</taxon>
        <taxon>Gunneridae</taxon>
        <taxon>Pentapetalae</taxon>
        <taxon>rosids</taxon>
        <taxon>fabids</taxon>
        <taxon>Malpighiales</taxon>
        <taxon>Rhizophoraceae</taxon>
        <taxon>Rhizophora</taxon>
    </lineage>
</organism>
<dbReference type="EMBL" id="GGEC01074858">
    <property type="protein sequence ID" value="MBX55342.1"/>
    <property type="molecule type" value="Transcribed_RNA"/>
</dbReference>
<name>A0A2P2PKU8_RHIMU</name>
<dbReference type="AlphaFoldDB" id="A0A2P2PKU8"/>
<proteinExistence type="predicted"/>
<evidence type="ECO:0000313" key="1">
    <source>
        <dbReference type="EMBL" id="MBX55342.1"/>
    </source>
</evidence>
<accession>A0A2P2PKU8</accession>
<reference evidence="1" key="1">
    <citation type="submission" date="2018-02" db="EMBL/GenBank/DDBJ databases">
        <title>Rhizophora mucronata_Transcriptome.</title>
        <authorList>
            <person name="Meera S.P."/>
            <person name="Sreeshan A."/>
            <person name="Augustine A."/>
        </authorList>
    </citation>
    <scope>NUCLEOTIDE SEQUENCE</scope>
    <source>
        <tissue evidence="1">Leaf</tissue>
    </source>
</reference>
<protein>
    <submittedName>
        <fullName evidence="1">Uncharacterized protein</fullName>
    </submittedName>
</protein>